<proteinExistence type="predicted"/>
<evidence type="ECO:0000313" key="4">
    <source>
        <dbReference type="Proteomes" id="UP001457197"/>
    </source>
</evidence>
<dbReference type="Pfam" id="PF00188">
    <property type="entry name" value="CAP"/>
    <property type="match status" value="1"/>
</dbReference>
<sequence>MKCIKKLVALTLAAVLALTMLTACGGTPSVQDTTEATKQVVDNINAVRTENGLSALEVNTDATDVASKIVALQEKRDLKLVSDEGYTTEMKTLTSLQVGGKGRVGFYTLVSTSSGEKTLTKEYWQKLYDSDKMNSICRIVTYADAAYIGAVMKQISNGKFITVIVTY</sequence>
<protein>
    <submittedName>
        <fullName evidence="3">CAP domain-containing protein</fullName>
    </submittedName>
</protein>
<dbReference type="InterPro" id="IPR014044">
    <property type="entry name" value="CAP_dom"/>
</dbReference>
<name>A0ABV1AXI2_9FIRM</name>
<feature type="chain" id="PRO_5046907526" evidence="1">
    <location>
        <begin position="26"/>
        <end position="167"/>
    </location>
</feature>
<dbReference type="Proteomes" id="UP001457197">
    <property type="component" value="Unassembled WGS sequence"/>
</dbReference>
<organism evidence="3 4">
    <name type="scientific">Faecalibacterium tardum</name>
    <dbReference type="NCBI Taxonomy" id="3133156"/>
    <lineage>
        <taxon>Bacteria</taxon>
        <taxon>Bacillati</taxon>
        <taxon>Bacillota</taxon>
        <taxon>Clostridia</taxon>
        <taxon>Eubacteriales</taxon>
        <taxon>Oscillospiraceae</taxon>
        <taxon>Faecalibacterium</taxon>
    </lineage>
</organism>
<keyword evidence="4" id="KW-1185">Reference proteome</keyword>
<evidence type="ECO:0000313" key="3">
    <source>
        <dbReference type="EMBL" id="MEQ2362915.1"/>
    </source>
</evidence>
<reference evidence="3 4" key="1">
    <citation type="submission" date="2024-03" db="EMBL/GenBank/DDBJ databases">
        <title>Human intestinal bacterial collection.</title>
        <authorList>
            <person name="Pauvert C."/>
            <person name="Hitch T.C.A."/>
            <person name="Clavel T."/>
        </authorList>
    </citation>
    <scope>NUCLEOTIDE SEQUENCE [LARGE SCALE GENOMIC DNA]</scope>
    <source>
        <strain evidence="3 4">CLA-AA-H175</strain>
    </source>
</reference>
<accession>A0ABV1AXI2</accession>
<gene>
    <name evidence="3" type="ORF">WMO44_12340</name>
</gene>
<feature type="signal peptide" evidence="1">
    <location>
        <begin position="1"/>
        <end position="25"/>
    </location>
</feature>
<feature type="domain" description="SCP" evidence="2">
    <location>
        <begin position="41"/>
        <end position="164"/>
    </location>
</feature>
<evidence type="ECO:0000259" key="2">
    <source>
        <dbReference type="Pfam" id="PF00188"/>
    </source>
</evidence>
<evidence type="ECO:0000256" key="1">
    <source>
        <dbReference type="SAM" id="SignalP"/>
    </source>
</evidence>
<dbReference type="RefSeq" id="WP_349152757.1">
    <property type="nucleotide sequence ID" value="NZ_JBBMEO010000029.1"/>
</dbReference>
<comment type="caution">
    <text evidence="3">The sequence shown here is derived from an EMBL/GenBank/DDBJ whole genome shotgun (WGS) entry which is preliminary data.</text>
</comment>
<dbReference type="EMBL" id="JBBMEO010000029">
    <property type="protein sequence ID" value="MEQ2362915.1"/>
    <property type="molecule type" value="Genomic_DNA"/>
</dbReference>
<dbReference type="PROSITE" id="PS51257">
    <property type="entry name" value="PROKAR_LIPOPROTEIN"/>
    <property type="match status" value="1"/>
</dbReference>
<keyword evidence="1" id="KW-0732">Signal</keyword>